<dbReference type="Gene3D" id="1.25.40.10">
    <property type="entry name" value="Tetratricopeptide repeat domain"/>
    <property type="match status" value="2"/>
</dbReference>
<name>A0AAW1Q644_9CHLO</name>
<dbReference type="SMART" id="SM00028">
    <property type="entry name" value="TPR"/>
    <property type="match status" value="3"/>
</dbReference>
<dbReference type="EMBL" id="JALJOS010000077">
    <property type="protein sequence ID" value="KAK9816365.1"/>
    <property type="molecule type" value="Genomic_DNA"/>
</dbReference>
<proteinExistence type="predicted"/>
<dbReference type="InterPro" id="IPR011990">
    <property type="entry name" value="TPR-like_helical_dom_sf"/>
</dbReference>
<keyword evidence="1" id="KW-0802">TPR repeat</keyword>
<keyword evidence="3" id="KW-1185">Reference proteome</keyword>
<dbReference type="SUPFAM" id="SSF48452">
    <property type="entry name" value="TPR-like"/>
    <property type="match status" value="1"/>
</dbReference>
<dbReference type="AlphaFoldDB" id="A0AAW1Q644"/>
<protein>
    <submittedName>
        <fullName evidence="2">Uncharacterized protein</fullName>
    </submittedName>
</protein>
<feature type="repeat" description="TPR" evidence="1">
    <location>
        <begin position="218"/>
        <end position="251"/>
    </location>
</feature>
<dbReference type="InterPro" id="IPR019734">
    <property type="entry name" value="TPR_rpt"/>
</dbReference>
<dbReference type="Pfam" id="PF13432">
    <property type="entry name" value="TPR_16"/>
    <property type="match status" value="2"/>
</dbReference>
<dbReference type="PANTHER" id="PTHR44102:SF5">
    <property type="entry name" value="PROTEIN NPG1"/>
    <property type="match status" value="1"/>
</dbReference>
<dbReference type="Proteomes" id="UP001438707">
    <property type="component" value="Unassembled WGS sequence"/>
</dbReference>
<evidence type="ECO:0000313" key="2">
    <source>
        <dbReference type="EMBL" id="KAK9816365.1"/>
    </source>
</evidence>
<evidence type="ECO:0000256" key="1">
    <source>
        <dbReference type="PROSITE-ProRule" id="PRU00339"/>
    </source>
</evidence>
<feature type="non-terminal residue" evidence="2">
    <location>
        <position position="1"/>
    </location>
</feature>
<dbReference type="PANTHER" id="PTHR44102">
    <property type="entry name" value="PROTEIN NPG1"/>
    <property type="match status" value="1"/>
</dbReference>
<organism evidence="2 3">
    <name type="scientific">Apatococcus lobatus</name>
    <dbReference type="NCBI Taxonomy" id="904363"/>
    <lineage>
        <taxon>Eukaryota</taxon>
        <taxon>Viridiplantae</taxon>
        <taxon>Chlorophyta</taxon>
        <taxon>core chlorophytes</taxon>
        <taxon>Trebouxiophyceae</taxon>
        <taxon>Chlorellales</taxon>
        <taxon>Chlorellaceae</taxon>
        <taxon>Apatococcus</taxon>
    </lineage>
</organism>
<comment type="caution">
    <text evidence="2">The sequence shown here is derived from an EMBL/GenBank/DDBJ whole genome shotgun (WGS) entry which is preliminary data.</text>
</comment>
<reference evidence="2 3" key="1">
    <citation type="journal article" date="2024" name="Nat. Commun.">
        <title>Phylogenomics reveals the evolutionary origins of lichenization in chlorophyte algae.</title>
        <authorList>
            <person name="Puginier C."/>
            <person name="Libourel C."/>
            <person name="Otte J."/>
            <person name="Skaloud P."/>
            <person name="Haon M."/>
            <person name="Grisel S."/>
            <person name="Petersen M."/>
            <person name="Berrin J.G."/>
            <person name="Delaux P.M."/>
            <person name="Dal Grande F."/>
            <person name="Keller J."/>
        </authorList>
    </citation>
    <scope>NUCLEOTIDE SEQUENCE [LARGE SCALE GENOMIC DNA]</scope>
    <source>
        <strain evidence="2 3">SAG 2145</strain>
    </source>
</reference>
<gene>
    <name evidence="2" type="ORF">WJX74_004161</name>
</gene>
<accession>A0AAW1Q644</accession>
<dbReference type="PROSITE" id="PS50005">
    <property type="entry name" value="TPR"/>
    <property type="match status" value="1"/>
</dbReference>
<sequence>QALEVTEQEMNHAWLHSRTQAVLGLALVHAGRAPGAVPGLDPQAAQIQALRHLQAAHRMDPDDLHVTYNLALLLAEARRLGEALQLAEAGLEESAGSHGASWVLLVLITTALQRHEQALTLLPAALQEAGPQHAPALLRIQARLQDAQHQPAEALRTLARAQAAASAVSAAKDASAADQHQVLQVWLDMAAVLVRQRALADAAKCISQAASAATSHEPDLLCAEGSLAETEGRVAEAVRSYQAALAKDPHHSPAALALGTLLAQPGNNQEPSLAEVHLLDALQWDPRSHEGWFQLGQLCRHQHQAVSAEQHLRKAAALVLTAPILPFRELPFLL</sequence>
<evidence type="ECO:0000313" key="3">
    <source>
        <dbReference type="Proteomes" id="UP001438707"/>
    </source>
</evidence>
<dbReference type="InterPro" id="IPR043376">
    <property type="entry name" value="NPG1-like"/>
</dbReference>